<evidence type="ECO:0000313" key="3">
    <source>
        <dbReference type="Proteomes" id="UP001148018"/>
    </source>
</evidence>
<dbReference type="EMBL" id="JANIIK010000113">
    <property type="protein sequence ID" value="KAJ3591809.1"/>
    <property type="molecule type" value="Genomic_DNA"/>
</dbReference>
<organism evidence="2 3">
    <name type="scientific">Muraenolepis orangiensis</name>
    <name type="common">Patagonian moray cod</name>
    <dbReference type="NCBI Taxonomy" id="630683"/>
    <lineage>
        <taxon>Eukaryota</taxon>
        <taxon>Metazoa</taxon>
        <taxon>Chordata</taxon>
        <taxon>Craniata</taxon>
        <taxon>Vertebrata</taxon>
        <taxon>Euteleostomi</taxon>
        <taxon>Actinopterygii</taxon>
        <taxon>Neopterygii</taxon>
        <taxon>Teleostei</taxon>
        <taxon>Neoteleostei</taxon>
        <taxon>Acanthomorphata</taxon>
        <taxon>Zeiogadaria</taxon>
        <taxon>Gadariae</taxon>
        <taxon>Gadiformes</taxon>
        <taxon>Muraenolepidoidei</taxon>
        <taxon>Muraenolepididae</taxon>
        <taxon>Muraenolepis</taxon>
    </lineage>
</organism>
<feature type="region of interest" description="Disordered" evidence="1">
    <location>
        <begin position="1"/>
        <end position="31"/>
    </location>
</feature>
<sequence>MRCAHVRRRLPLGGPARDIPTTKTARRKRETRTVCDERPVVIIVVTDVWLRLTGSQVPHDPVRCTRLPGLDPWS</sequence>
<protein>
    <submittedName>
        <fullName evidence="2">Uncharacterized protein</fullName>
    </submittedName>
</protein>
<accession>A0A9Q0DNW7</accession>
<name>A0A9Q0DNW7_9TELE</name>
<keyword evidence="3" id="KW-1185">Reference proteome</keyword>
<feature type="compositionally biased region" description="Basic residues" evidence="1">
    <location>
        <begin position="1"/>
        <end position="10"/>
    </location>
</feature>
<comment type="caution">
    <text evidence="2">The sequence shown here is derived from an EMBL/GenBank/DDBJ whole genome shotgun (WGS) entry which is preliminary data.</text>
</comment>
<dbReference type="AlphaFoldDB" id="A0A9Q0DNW7"/>
<dbReference type="Proteomes" id="UP001148018">
    <property type="component" value="Unassembled WGS sequence"/>
</dbReference>
<reference evidence="2" key="1">
    <citation type="submission" date="2022-07" db="EMBL/GenBank/DDBJ databases">
        <title>Chromosome-level genome of Muraenolepis orangiensis.</title>
        <authorList>
            <person name="Kim J."/>
        </authorList>
    </citation>
    <scope>NUCLEOTIDE SEQUENCE</scope>
    <source>
        <strain evidence="2">KU_S4_2022</strain>
        <tissue evidence="2">Muscle</tissue>
    </source>
</reference>
<evidence type="ECO:0000313" key="2">
    <source>
        <dbReference type="EMBL" id="KAJ3591809.1"/>
    </source>
</evidence>
<gene>
    <name evidence="2" type="ORF">NHX12_006941</name>
</gene>
<proteinExistence type="predicted"/>
<evidence type="ECO:0000256" key="1">
    <source>
        <dbReference type="SAM" id="MobiDB-lite"/>
    </source>
</evidence>